<evidence type="ECO:0000313" key="2">
    <source>
        <dbReference type="EMBL" id="KAJ7189906.1"/>
    </source>
</evidence>
<feature type="compositionally biased region" description="Acidic residues" evidence="1">
    <location>
        <begin position="553"/>
        <end position="563"/>
    </location>
</feature>
<dbReference type="EMBL" id="JARJCW010000162">
    <property type="protein sequence ID" value="KAJ7189906.1"/>
    <property type="molecule type" value="Genomic_DNA"/>
</dbReference>
<feature type="compositionally biased region" description="Low complexity" evidence="1">
    <location>
        <begin position="270"/>
        <end position="283"/>
    </location>
</feature>
<feature type="compositionally biased region" description="Low complexity" evidence="1">
    <location>
        <begin position="454"/>
        <end position="463"/>
    </location>
</feature>
<feature type="region of interest" description="Disordered" evidence="1">
    <location>
        <begin position="220"/>
        <end position="313"/>
    </location>
</feature>
<dbReference type="Proteomes" id="UP001219525">
    <property type="component" value="Unassembled WGS sequence"/>
</dbReference>
<reference evidence="2" key="1">
    <citation type="submission" date="2023-03" db="EMBL/GenBank/DDBJ databases">
        <title>Massive genome expansion in bonnet fungi (Mycena s.s.) driven by repeated elements and novel gene families across ecological guilds.</title>
        <authorList>
            <consortium name="Lawrence Berkeley National Laboratory"/>
            <person name="Harder C.B."/>
            <person name="Miyauchi S."/>
            <person name="Viragh M."/>
            <person name="Kuo A."/>
            <person name="Thoen E."/>
            <person name="Andreopoulos B."/>
            <person name="Lu D."/>
            <person name="Skrede I."/>
            <person name="Drula E."/>
            <person name="Henrissat B."/>
            <person name="Morin E."/>
            <person name="Kohler A."/>
            <person name="Barry K."/>
            <person name="LaButti K."/>
            <person name="Morin E."/>
            <person name="Salamov A."/>
            <person name="Lipzen A."/>
            <person name="Mereny Z."/>
            <person name="Hegedus B."/>
            <person name="Baldrian P."/>
            <person name="Stursova M."/>
            <person name="Weitz H."/>
            <person name="Taylor A."/>
            <person name="Grigoriev I.V."/>
            <person name="Nagy L.G."/>
            <person name="Martin F."/>
            <person name="Kauserud H."/>
        </authorList>
    </citation>
    <scope>NUCLEOTIDE SEQUENCE</scope>
    <source>
        <strain evidence="2">9144</strain>
    </source>
</reference>
<feature type="region of interest" description="Disordered" evidence="1">
    <location>
        <begin position="527"/>
        <end position="636"/>
    </location>
</feature>
<accession>A0AAD6Y1B3</accession>
<evidence type="ECO:0000313" key="3">
    <source>
        <dbReference type="Proteomes" id="UP001219525"/>
    </source>
</evidence>
<feature type="region of interest" description="Disordered" evidence="1">
    <location>
        <begin position="1"/>
        <end position="77"/>
    </location>
</feature>
<feature type="compositionally biased region" description="Low complexity" evidence="1">
    <location>
        <begin position="577"/>
        <end position="594"/>
    </location>
</feature>
<dbReference type="AlphaFoldDB" id="A0AAD6Y1B3"/>
<feature type="region of interest" description="Disordered" evidence="1">
    <location>
        <begin position="452"/>
        <end position="512"/>
    </location>
</feature>
<sequence>MLPLAPAQTTSPGVLRQPSRERPFSNSAPSTVYSPSASSCASSSSSLTSAPSRLSTSVTSLSAELSNRGHACPEEASEACTLASASDDGHHMAHADAMGPTSLVQDLEAFKRRLAEATHMAQRPSASLSMADVRVRSPCPPADPDPDPDAARPSTIPRFRRPRLGVRRALSASSDSRSASVSGDVDGSRSRSRPRVGMSMSMMHIFDVLLPAPTVRMHLARGSAPAARRRLKRDDAVMPPPRRHASSPPAGTDADPASTPMSAEPGAEPTPAWTSARSSTSTACDPDPCLVEPALRTPGTFDPERQSLNSSLRRVASSASTASACSSASSIVFATPATRGHQRAVDLDPTPSDFDSAENPIYRLQATTADQARHVHDAEPDVCPPRTRSRADSQSSAASSMDLIFAAPAERRHQRVVDPDAAPVESLDNPIYRLQATTVAHSRANKLARTLGTAPAGDGRAPPQDAPPPAAAQRTRALKRASISLASFLPLRPASPPPASPPQAWRPRPVRKSSLSSIASLMQLARGAPEAPPLRRARPRSLSCPPEPCLDAEPGDTDTDTDAEGPTPAPAPRAARRSSVAFAFAGAGADAASGARHRLGSEDDDEDGEYVRVPARAEAETETPTRAHISKHIFTQ</sequence>
<gene>
    <name evidence="2" type="ORF">GGX14DRAFT_607454</name>
</gene>
<name>A0AAD6Y1B3_9AGAR</name>
<feature type="region of interest" description="Disordered" evidence="1">
    <location>
        <begin position="371"/>
        <end position="398"/>
    </location>
</feature>
<feature type="compositionally biased region" description="Basic and acidic residues" evidence="1">
    <location>
        <begin position="615"/>
        <end position="625"/>
    </location>
</feature>
<organism evidence="2 3">
    <name type="scientific">Mycena pura</name>
    <dbReference type="NCBI Taxonomy" id="153505"/>
    <lineage>
        <taxon>Eukaryota</taxon>
        <taxon>Fungi</taxon>
        <taxon>Dikarya</taxon>
        <taxon>Basidiomycota</taxon>
        <taxon>Agaricomycotina</taxon>
        <taxon>Agaricomycetes</taxon>
        <taxon>Agaricomycetidae</taxon>
        <taxon>Agaricales</taxon>
        <taxon>Marasmiineae</taxon>
        <taxon>Mycenaceae</taxon>
        <taxon>Mycena</taxon>
    </lineage>
</organism>
<comment type="caution">
    <text evidence="2">The sequence shown here is derived from an EMBL/GenBank/DDBJ whole genome shotgun (WGS) entry which is preliminary data.</text>
</comment>
<feature type="region of interest" description="Disordered" evidence="1">
    <location>
        <begin position="118"/>
        <end position="196"/>
    </location>
</feature>
<feature type="compositionally biased region" description="Low complexity" evidence="1">
    <location>
        <begin position="167"/>
        <end position="185"/>
    </location>
</feature>
<protein>
    <submittedName>
        <fullName evidence="2">Uncharacterized protein</fullName>
    </submittedName>
</protein>
<proteinExistence type="predicted"/>
<feature type="compositionally biased region" description="Low complexity" evidence="1">
    <location>
        <begin position="27"/>
        <end position="57"/>
    </location>
</feature>
<keyword evidence="3" id="KW-1185">Reference proteome</keyword>
<evidence type="ECO:0000256" key="1">
    <source>
        <dbReference type="SAM" id="MobiDB-lite"/>
    </source>
</evidence>